<dbReference type="Gene3D" id="2.170.270.10">
    <property type="entry name" value="SET domain"/>
    <property type="match status" value="1"/>
</dbReference>
<comment type="caution">
    <text evidence="3">The sequence shown here is derived from an EMBL/GenBank/DDBJ whole genome shotgun (WGS) entry which is preliminary data.</text>
</comment>
<keyword evidence="3" id="KW-0489">Methyltransferase</keyword>
<dbReference type="InterPro" id="IPR003616">
    <property type="entry name" value="Post-SET_dom"/>
</dbReference>
<dbReference type="OrthoDB" id="9790349at2"/>
<gene>
    <name evidence="3" type="ORF">BFW87_14990</name>
</gene>
<dbReference type="GO" id="GO:0032259">
    <property type="term" value="P:methylation"/>
    <property type="evidence" value="ECO:0007669"/>
    <property type="project" value="UniProtKB-KW"/>
</dbReference>
<keyword evidence="1 3" id="KW-0808">Transferase</keyword>
<dbReference type="GO" id="GO:0008168">
    <property type="term" value="F:methyltransferase activity"/>
    <property type="evidence" value="ECO:0007669"/>
    <property type="project" value="UniProtKB-KW"/>
</dbReference>
<evidence type="ECO:0000256" key="1">
    <source>
        <dbReference type="ARBA" id="ARBA00022679"/>
    </source>
</evidence>
<dbReference type="InterPro" id="IPR046341">
    <property type="entry name" value="SET_dom_sf"/>
</dbReference>
<evidence type="ECO:0000259" key="2">
    <source>
        <dbReference type="PROSITE" id="PS50868"/>
    </source>
</evidence>
<dbReference type="Proteomes" id="UP000190965">
    <property type="component" value="Unassembled WGS sequence"/>
</dbReference>
<name>A0A1T2YP91_PSEFL</name>
<organism evidence="3 4">
    <name type="scientific">Pseudomonas fluorescens</name>
    <dbReference type="NCBI Taxonomy" id="294"/>
    <lineage>
        <taxon>Bacteria</taxon>
        <taxon>Pseudomonadati</taxon>
        <taxon>Pseudomonadota</taxon>
        <taxon>Gammaproteobacteria</taxon>
        <taxon>Pseudomonadales</taxon>
        <taxon>Pseudomonadaceae</taxon>
        <taxon>Pseudomonas</taxon>
    </lineage>
</organism>
<protein>
    <submittedName>
        <fullName evidence="3">SET domain-containing protein-lysine N-methyltransferase</fullName>
    </submittedName>
</protein>
<dbReference type="EMBL" id="MSDF01000017">
    <property type="protein sequence ID" value="OPA94094.1"/>
    <property type="molecule type" value="Genomic_DNA"/>
</dbReference>
<evidence type="ECO:0000313" key="3">
    <source>
        <dbReference type="EMBL" id="OPA94094.1"/>
    </source>
</evidence>
<dbReference type="PROSITE" id="PS50868">
    <property type="entry name" value="POST_SET"/>
    <property type="match status" value="1"/>
</dbReference>
<dbReference type="SUPFAM" id="SSF82199">
    <property type="entry name" value="SET domain"/>
    <property type="match status" value="1"/>
</dbReference>
<proteinExistence type="predicted"/>
<reference evidence="3 4" key="1">
    <citation type="submission" date="2016-12" db="EMBL/GenBank/DDBJ databases">
        <title>Draft genome sequences of seven strains of Pseudomonas fluorescens that produce 4-formylaminooxyvinylglycine.</title>
        <authorList>
            <person name="Okrent R.A."/>
            <person name="Manning V.A."/>
            <person name="Trippe K.M."/>
        </authorList>
    </citation>
    <scope>NUCLEOTIDE SEQUENCE [LARGE SCALE GENOMIC DNA]</scope>
    <source>
        <strain evidence="3 4">P5A</strain>
    </source>
</reference>
<sequence length="176" mass="20013">MKTRAMDKATGADSENDSLYPFATTLVESGYPSTRQFEVVRDKNGETVGIKSRVDFDNRTLVARVFGYALNDCRPHTFQISARIRLYDPWFCGQLHHSCEPNLYFDTAYLQLWTIKSIAANTWLTIDFAKTGDVLPQQFACQCGCSICRGWIKGPEEQLSPDGYLFFNQLDCLSRP</sequence>
<dbReference type="AlphaFoldDB" id="A0A1T2YP91"/>
<accession>A0A1T2YP91</accession>
<evidence type="ECO:0000313" key="4">
    <source>
        <dbReference type="Proteomes" id="UP000190965"/>
    </source>
</evidence>
<dbReference type="RefSeq" id="WP_078740568.1">
    <property type="nucleotide sequence ID" value="NZ_MSDF01000017.1"/>
</dbReference>
<feature type="domain" description="Post-SET" evidence="2">
    <location>
        <begin position="137"/>
        <end position="153"/>
    </location>
</feature>